<dbReference type="RefSeq" id="WP_350447276.1">
    <property type="nucleotide sequence ID" value="NZ_CP158373.1"/>
</dbReference>
<protein>
    <submittedName>
        <fullName evidence="2">Uncharacterized protein</fullName>
    </submittedName>
</protein>
<proteinExistence type="predicted"/>
<feature type="transmembrane region" description="Helical" evidence="1">
    <location>
        <begin position="20"/>
        <end position="40"/>
    </location>
</feature>
<evidence type="ECO:0000256" key="1">
    <source>
        <dbReference type="SAM" id="Phobius"/>
    </source>
</evidence>
<name>A0AAU7Y4P7_9PSED</name>
<dbReference type="AlphaFoldDB" id="A0AAU7Y4P7"/>
<organism evidence="2">
    <name type="scientific">Pseudomonas solani</name>
    <dbReference type="NCBI Taxonomy" id="2731552"/>
    <lineage>
        <taxon>Bacteria</taxon>
        <taxon>Pseudomonadati</taxon>
        <taxon>Pseudomonadota</taxon>
        <taxon>Gammaproteobacteria</taxon>
        <taxon>Pseudomonadales</taxon>
        <taxon>Pseudomonadaceae</taxon>
        <taxon>Pseudomonas</taxon>
    </lineage>
</organism>
<sequence>MKLPPQFPGYVEPGVPQWRRWWLALLVSWGAQLVLAWALWPEERGRQELWLLCAAVPLAWLLALALRSLAWQVGLVNHDAHHATVEAAVRAWWCRRGATLPVEQVLLLGPAGDAPRHYQGLMAAAPAPEPVLPPDTQSPMLRCQVSLRRAEERPGALGRHLARQLLASPWREASWPGLQGLAWAGDEAGERAFVEALAAAGSPLPEAHWRLRTLDDLDALIDVFPQACPGEGHGLLCAGVVSLEHAGDRAVPGEAGFIWMIGHRGQVQLHRGEYLSGDEESAAGLCAQMQRYAGLDEAPAHCLALDAASQAAFLDGGWQAAEHQLSGHWGELGMLAPFVGMSLALLQAQESSQPCGWLCTQGERGMAMGVVVHGNG</sequence>
<feature type="transmembrane region" description="Helical" evidence="1">
    <location>
        <begin position="49"/>
        <end position="71"/>
    </location>
</feature>
<keyword evidence="1" id="KW-0472">Membrane</keyword>
<keyword evidence="1" id="KW-0812">Transmembrane</keyword>
<dbReference type="EMBL" id="CP158373">
    <property type="protein sequence ID" value="XBY63983.1"/>
    <property type="molecule type" value="Genomic_DNA"/>
</dbReference>
<accession>A0AAU7Y4P7</accession>
<gene>
    <name evidence="2" type="ORF">ABS648_29310</name>
</gene>
<keyword evidence="1" id="KW-1133">Transmembrane helix</keyword>
<reference evidence="2" key="1">
    <citation type="submission" date="2023-08" db="EMBL/GenBank/DDBJ databases">
        <title>Increased levels of nutrients transform a symbiont into a lethal pathobiont.</title>
        <authorList>
            <person name="Lachnit T."/>
            <person name="Ulrich L."/>
            <person name="Willmer F.M."/>
            <person name="Hasenbein T."/>
            <person name="Steiner L.X."/>
            <person name="Wolters M."/>
            <person name="Herbst E.M."/>
            <person name="Deines P."/>
        </authorList>
    </citation>
    <scope>NUCLEOTIDE SEQUENCE</scope>
    <source>
        <strain evidence="2">T3</strain>
    </source>
</reference>
<evidence type="ECO:0000313" key="2">
    <source>
        <dbReference type="EMBL" id="XBY63983.1"/>
    </source>
</evidence>